<sequence length="86" mass="9399">MGRLRIDTAVQWTSVIVDHRLGIGSRLVGRLMKTPFAGGQFSLLMLAVGINKDDLVFRQLFIWDTGRGDQHSSLIAHADIAGGPLI</sequence>
<name>A0A377VWG6_KLEPN</name>
<dbReference type="AlphaFoldDB" id="A0A377VWG6"/>
<proteinExistence type="predicted"/>
<accession>A0A377VWG6</accession>
<dbReference type="Proteomes" id="UP000255099">
    <property type="component" value="Unassembled WGS sequence"/>
</dbReference>
<dbReference type="EMBL" id="UGLB01000003">
    <property type="protein sequence ID" value="STT46773.1"/>
    <property type="molecule type" value="Genomic_DNA"/>
</dbReference>
<evidence type="ECO:0000313" key="2">
    <source>
        <dbReference type="Proteomes" id="UP000255099"/>
    </source>
</evidence>
<evidence type="ECO:0000313" key="1">
    <source>
        <dbReference type="EMBL" id="STT46773.1"/>
    </source>
</evidence>
<gene>
    <name evidence="1" type="ORF">NCTC9637_01659</name>
</gene>
<protein>
    <submittedName>
        <fullName evidence="1">Uncharacterized protein</fullName>
    </submittedName>
</protein>
<organism evidence="1 2">
    <name type="scientific">Klebsiella pneumoniae</name>
    <dbReference type="NCBI Taxonomy" id="573"/>
    <lineage>
        <taxon>Bacteria</taxon>
        <taxon>Pseudomonadati</taxon>
        <taxon>Pseudomonadota</taxon>
        <taxon>Gammaproteobacteria</taxon>
        <taxon>Enterobacterales</taxon>
        <taxon>Enterobacteriaceae</taxon>
        <taxon>Klebsiella/Raoultella group</taxon>
        <taxon>Klebsiella</taxon>
        <taxon>Klebsiella pneumoniae complex</taxon>
    </lineage>
</organism>
<reference evidence="1 2" key="1">
    <citation type="submission" date="2018-06" db="EMBL/GenBank/DDBJ databases">
        <authorList>
            <consortium name="Pathogen Informatics"/>
            <person name="Doyle S."/>
        </authorList>
    </citation>
    <scope>NUCLEOTIDE SEQUENCE [LARGE SCALE GENOMIC DNA]</scope>
    <source>
        <strain evidence="1 2">NCTC9637</strain>
    </source>
</reference>